<dbReference type="SUPFAM" id="SSF55469">
    <property type="entry name" value="FMN-dependent nitroreductase-like"/>
    <property type="match status" value="1"/>
</dbReference>
<dbReference type="PANTHER" id="PTHR43425:SF2">
    <property type="entry name" value="OXYGEN-INSENSITIVE NADPH NITROREDUCTASE"/>
    <property type="match status" value="1"/>
</dbReference>
<dbReference type="InterPro" id="IPR016446">
    <property type="entry name" value="Flavin_OxRdtase_Frp"/>
</dbReference>
<keyword evidence="5" id="KW-0521">NADP</keyword>
<name>A0A942EEH8_9HYPH</name>
<dbReference type="Proteomes" id="UP000678281">
    <property type="component" value="Unassembled WGS sequence"/>
</dbReference>
<comment type="caution">
    <text evidence="7">The sequence shown here is derived from an EMBL/GenBank/DDBJ whole genome shotgun (WGS) entry which is preliminary data.</text>
</comment>
<dbReference type="AlphaFoldDB" id="A0A942EEH8"/>
<keyword evidence="3 5" id="KW-0288">FMN</keyword>
<dbReference type="GO" id="GO:0016491">
    <property type="term" value="F:oxidoreductase activity"/>
    <property type="evidence" value="ECO:0007669"/>
    <property type="project" value="UniProtKB-UniRule"/>
</dbReference>
<gene>
    <name evidence="7" type="ORF">KD146_13780</name>
</gene>
<keyword evidence="8" id="KW-1185">Reference proteome</keyword>
<dbReference type="PIRSF" id="PIRSF005426">
    <property type="entry name" value="Frp"/>
    <property type="match status" value="1"/>
</dbReference>
<accession>A0A942EEH8</accession>
<organism evidence="7 8">
    <name type="scientific">Devosia litorisediminis</name>
    <dbReference type="NCBI Taxonomy" id="2829817"/>
    <lineage>
        <taxon>Bacteria</taxon>
        <taxon>Pseudomonadati</taxon>
        <taxon>Pseudomonadota</taxon>
        <taxon>Alphaproteobacteria</taxon>
        <taxon>Hyphomicrobiales</taxon>
        <taxon>Devosiaceae</taxon>
        <taxon>Devosia</taxon>
    </lineage>
</organism>
<dbReference type="InterPro" id="IPR029479">
    <property type="entry name" value="Nitroreductase"/>
</dbReference>
<protein>
    <submittedName>
        <fullName evidence="7">NADPH-dependent oxidoreductase</fullName>
    </submittedName>
</protein>
<keyword evidence="2 5" id="KW-0285">Flavoprotein</keyword>
<evidence type="ECO:0000256" key="5">
    <source>
        <dbReference type="PIRNR" id="PIRNR005426"/>
    </source>
</evidence>
<dbReference type="CDD" id="cd02146">
    <property type="entry name" value="NfsA-like"/>
    <property type="match status" value="1"/>
</dbReference>
<evidence type="ECO:0000313" key="7">
    <source>
        <dbReference type="EMBL" id="MBS3849769.1"/>
    </source>
</evidence>
<dbReference type="InterPro" id="IPR000415">
    <property type="entry name" value="Nitroreductase-like"/>
</dbReference>
<dbReference type="Pfam" id="PF00881">
    <property type="entry name" value="Nitroreductase"/>
    <property type="match status" value="1"/>
</dbReference>
<feature type="domain" description="Nitroreductase" evidence="6">
    <location>
        <begin position="51"/>
        <end position="204"/>
    </location>
</feature>
<evidence type="ECO:0000256" key="4">
    <source>
        <dbReference type="ARBA" id="ARBA00023002"/>
    </source>
</evidence>
<sequence length="291" mass="31864">MPEANFDAAKDDAARNMVDQERITALMTQRYRENGGVAPRSGHPAIETMLNHRTVRSYLPDAVEAEAVSCAIAAAQSAPSSSNLQLWSVITVTDPARKARLADLCNNQKHIYAAPLLMVWVVDLARLRRITEIEAHSADGLEYLELFLTGSVDVTLAAQNAVVTLESLGYGTCYIGSMRSNPLEVSAELGLPPGMFAIFGLTVGREDPERPASVKPRLAQRAVHHTETFDGSQTAENVASYNAVMRTFQQEQGMPLVDWSIKSSERVANASALKNRDKLRGYLEQLGFAFK</sequence>
<evidence type="ECO:0000256" key="2">
    <source>
        <dbReference type="ARBA" id="ARBA00022630"/>
    </source>
</evidence>
<comment type="similarity">
    <text evidence="1 5">Belongs to the flavin oxidoreductase frp family.</text>
</comment>
<dbReference type="EMBL" id="JAGXTP010000002">
    <property type="protein sequence ID" value="MBS3849769.1"/>
    <property type="molecule type" value="Genomic_DNA"/>
</dbReference>
<dbReference type="PANTHER" id="PTHR43425">
    <property type="entry name" value="OXYGEN-INSENSITIVE NADPH NITROREDUCTASE"/>
    <property type="match status" value="1"/>
</dbReference>
<evidence type="ECO:0000256" key="1">
    <source>
        <dbReference type="ARBA" id="ARBA00008366"/>
    </source>
</evidence>
<proteinExistence type="inferred from homology"/>
<evidence type="ECO:0000259" key="6">
    <source>
        <dbReference type="Pfam" id="PF00881"/>
    </source>
</evidence>
<dbReference type="Gene3D" id="3.40.109.10">
    <property type="entry name" value="NADH Oxidase"/>
    <property type="match status" value="1"/>
</dbReference>
<reference evidence="7" key="1">
    <citation type="submission" date="2021-04" db="EMBL/GenBank/DDBJ databases">
        <title>Devosia litorisediminis sp. nov., isolated from a sand dune.</title>
        <authorList>
            <person name="Park S."/>
            <person name="Yoon J.-H."/>
        </authorList>
    </citation>
    <scope>NUCLEOTIDE SEQUENCE</scope>
    <source>
        <strain evidence="7">BSSL-BM10</strain>
    </source>
</reference>
<evidence type="ECO:0000313" key="8">
    <source>
        <dbReference type="Proteomes" id="UP000678281"/>
    </source>
</evidence>
<evidence type="ECO:0000256" key="3">
    <source>
        <dbReference type="ARBA" id="ARBA00022643"/>
    </source>
</evidence>
<dbReference type="RefSeq" id="WP_212659402.1">
    <property type="nucleotide sequence ID" value="NZ_JAGXTP010000002.1"/>
</dbReference>
<keyword evidence="4 5" id="KW-0560">Oxidoreductase</keyword>